<proteinExistence type="predicted"/>
<name>A0A644TCQ8_9ZZZZ</name>
<sequence>MHISEKAAEKIKEIIAAQNNPDQTLLRIAFGGFG</sequence>
<organism evidence="1">
    <name type="scientific">bioreactor metagenome</name>
    <dbReference type="NCBI Taxonomy" id="1076179"/>
    <lineage>
        <taxon>unclassified sequences</taxon>
        <taxon>metagenomes</taxon>
        <taxon>ecological metagenomes</taxon>
    </lineage>
</organism>
<comment type="caution">
    <text evidence="1">The sequence shown here is derived from an EMBL/GenBank/DDBJ whole genome shotgun (WGS) entry which is preliminary data.</text>
</comment>
<accession>A0A644TCQ8</accession>
<gene>
    <name evidence="1" type="ORF">SDC9_09292</name>
</gene>
<dbReference type="EMBL" id="VSSQ01000022">
    <property type="protein sequence ID" value="MPL63651.1"/>
    <property type="molecule type" value="Genomic_DNA"/>
</dbReference>
<reference evidence="1" key="1">
    <citation type="submission" date="2019-08" db="EMBL/GenBank/DDBJ databases">
        <authorList>
            <person name="Kucharzyk K."/>
            <person name="Murdoch R.W."/>
            <person name="Higgins S."/>
            <person name="Loffler F."/>
        </authorList>
    </citation>
    <scope>NUCLEOTIDE SEQUENCE</scope>
</reference>
<dbReference type="AlphaFoldDB" id="A0A644TCQ8"/>
<evidence type="ECO:0000313" key="1">
    <source>
        <dbReference type="EMBL" id="MPL63651.1"/>
    </source>
</evidence>
<protein>
    <submittedName>
        <fullName evidence="1">Uncharacterized protein</fullName>
    </submittedName>
</protein>